<evidence type="ECO:0000313" key="1">
    <source>
        <dbReference type="Proteomes" id="UP001652581"/>
    </source>
</evidence>
<organism evidence="1 2">
    <name type="scientific">Vicugna pacos</name>
    <name type="common">Alpaca</name>
    <name type="synonym">Lama pacos</name>
    <dbReference type="NCBI Taxonomy" id="30538"/>
    <lineage>
        <taxon>Eukaryota</taxon>
        <taxon>Metazoa</taxon>
        <taxon>Chordata</taxon>
        <taxon>Craniata</taxon>
        <taxon>Vertebrata</taxon>
        <taxon>Euteleostomi</taxon>
        <taxon>Mammalia</taxon>
        <taxon>Eutheria</taxon>
        <taxon>Laurasiatheria</taxon>
        <taxon>Artiodactyla</taxon>
        <taxon>Tylopoda</taxon>
        <taxon>Camelidae</taxon>
        <taxon>Vicugna</taxon>
    </lineage>
</organism>
<proteinExistence type="predicted"/>
<dbReference type="RefSeq" id="XP_072820567.1">
    <property type="nucleotide sequence ID" value="XM_072964466.1"/>
</dbReference>
<protein>
    <submittedName>
        <fullName evidence="2">Uncharacterized protein isoform X2</fullName>
    </submittedName>
</protein>
<accession>A0ABM5DI36</accession>
<gene>
    <name evidence="2" type="primary">LOC140697334</name>
</gene>
<keyword evidence="1" id="KW-1185">Reference proteome</keyword>
<name>A0ABM5DI36_VICPA</name>
<dbReference type="Proteomes" id="UP001652581">
    <property type="component" value="Chromosome 7"/>
</dbReference>
<evidence type="ECO:0000313" key="2">
    <source>
        <dbReference type="RefSeq" id="XP_072820567.1"/>
    </source>
</evidence>
<dbReference type="GeneID" id="140697334"/>
<sequence length="139" mass="15310">MAEESYEIFGWDLFQDENRVQCVSQKIPKPCSSVRDCVFACVPLSPLSVHPLTPAPSWDSPQVLIFCTDAPRGLSGPGEYLSAGCFDALLTFCSRSCHCPDFPDEEPEAQSQVTSLRWCGEQVPELDRLAPEVCSGQSH</sequence>
<reference evidence="2" key="1">
    <citation type="submission" date="2025-08" db="UniProtKB">
        <authorList>
            <consortium name="RefSeq"/>
        </authorList>
    </citation>
    <scope>IDENTIFICATION</scope>
</reference>